<keyword evidence="1" id="KW-0479">Metal-binding</keyword>
<evidence type="ECO:0000256" key="1">
    <source>
        <dbReference type="ARBA" id="ARBA00022723"/>
    </source>
</evidence>
<gene>
    <name evidence="4" type="ORF">GGQ86_003403</name>
</gene>
<dbReference type="InterPro" id="IPR038492">
    <property type="entry name" value="GBBH-like_N_sf"/>
</dbReference>
<feature type="domain" description="Gamma-butyrobetaine hydroxylase-like N-terminal" evidence="3">
    <location>
        <begin position="16"/>
        <end position="97"/>
    </location>
</feature>
<accession>A0ABU1KJA5</accession>
<dbReference type="RefSeq" id="WP_281808691.1">
    <property type="nucleotide sequence ID" value="NZ_BSDO01000005.1"/>
</dbReference>
<dbReference type="InterPro" id="IPR010376">
    <property type="entry name" value="GBBH-like_N"/>
</dbReference>
<evidence type="ECO:0000313" key="4">
    <source>
        <dbReference type="EMBL" id="MDR6334913.1"/>
    </source>
</evidence>
<evidence type="ECO:0000313" key="5">
    <source>
        <dbReference type="Proteomes" id="UP001245370"/>
    </source>
</evidence>
<keyword evidence="5" id="KW-1185">Reference proteome</keyword>
<protein>
    <submittedName>
        <fullName evidence="4">DUF971 family protein</fullName>
    </submittedName>
</protein>
<dbReference type="Gene3D" id="3.30.2020.30">
    <property type="match status" value="1"/>
</dbReference>
<dbReference type="EMBL" id="JAVDPY010000006">
    <property type="protein sequence ID" value="MDR6334913.1"/>
    <property type="molecule type" value="Genomic_DNA"/>
</dbReference>
<proteinExistence type="predicted"/>
<reference evidence="4 5" key="1">
    <citation type="submission" date="2023-07" db="EMBL/GenBank/DDBJ databases">
        <title>Genomic Encyclopedia of Type Strains, Phase IV (KMG-IV): sequencing the most valuable type-strain genomes for metagenomic binning, comparative biology and taxonomic classification.</title>
        <authorList>
            <person name="Goeker M."/>
        </authorList>
    </citation>
    <scope>NUCLEOTIDE SEQUENCE [LARGE SCALE GENOMIC DNA]</scope>
    <source>
        <strain evidence="4 5">DSM 338</strain>
    </source>
</reference>
<organism evidence="4 5">
    <name type="scientific">Xanthobacter flavus</name>
    <dbReference type="NCBI Taxonomy" id="281"/>
    <lineage>
        <taxon>Bacteria</taxon>
        <taxon>Pseudomonadati</taxon>
        <taxon>Pseudomonadota</taxon>
        <taxon>Alphaproteobacteria</taxon>
        <taxon>Hyphomicrobiales</taxon>
        <taxon>Xanthobacteraceae</taxon>
        <taxon>Xanthobacter</taxon>
    </lineage>
</organism>
<name>A0ABU1KJA5_XANFL</name>
<dbReference type="Pfam" id="PF06155">
    <property type="entry name" value="GBBH-like_N"/>
    <property type="match status" value="1"/>
</dbReference>
<sequence>MMTSAPAPLPLEVEEIRLDRDRRRLTLAYGGTRAEFSAERLRSACRCAACMADRARDRFPAAFPGVALTGVEPFGAHGLNLTFSDGHKRGVYPFAYLAALAAEAANDLPEMNP</sequence>
<comment type="caution">
    <text evidence="4">The sequence shown here is derived from an EMBL/GenBank/DDBJ whole genome shotgun (WGS) entry which is preliminary data.</text>
</comment>
<dbReference type="Proteomes" id="UP001245370">
    <property type="component" value="Unassembled WGS sequence"/>
</dbReference>
<dbReference type="GeneID" id="95764321"/>
<evidence type="ECO:0000256" key="2">
    <source>
        <dbReference type="ARBA" id="ARBA00023004"/>
    </source>
</evidence>
<evidence type="ECO:0000259" key="3">
    <source>
        <dbReference type="Pfam" id="PF06155"/>
    </source>
</evidence>
<keyword evidence="2" id="KW-0408">Iron</keyword>
<dbReference type="PANTHER" id="PTHR35303">
    <property type="entry name" value="OS02G0197800 PROTEIN"/>
    <property type="match status" value="1"/>
</dbReference>